<evidence type="ECO:0000256" key="1">
    <source>
        <dbReference type="ARBA" id="ARBA00022723"/>
    </source>
</evidence>
<dbReference type="Pfam" id="PF12838">
    <property type="entry name" value="Fer4_7"/>
    <property type="match status" value="1"/>
</dbReference>
<evidence type="ECO:0000256" key="2">
    <source>
        <dbReference type="ARBA" id="ARBA00023004"/>
    </source>
</evidence>
<evidence type="ECO:0000259" key="4">
    <source>
        <dbReference type="PROSITE" id="PS51379"/>
    </source>
</evidence>
<dbReference type="GO" id="GO:0051536">
    <property type="term" value="F:iron-sulfur cluster binding"/>
    <property type="evidence" value="ECO:0007669"/>
    <property type="project" value="UniProtKB-KW"/>
</dbReference>
<dbReference type="InterPro" id="IPR017900">
    <property type="entry name" value="4Fe4S_Fe_S_CS"/>
</dbReference>
<evidence type="ECO:0000256" key="3">
    <source>
        <dbReference type="ARBA" id="ARBA00023014"/>
    </source>
</evidence>
<dbReference type="PANTHER" id="PTHR43122">
    <property type="entry name" value="FERREDOXIN SUBUNIT OF PYRUVATE:FLAVODOXIN OXIDOREDUCTASE-RELATED"/>
    <property type="match status" value="1"/>
</dbReference>
<organism evidence="5 6">
    <name type="scientific">Dethiosulfatibacter aminovorans DSM 17477</name>
    <dbReference type="NCBI Taxonomy" id="1121476"/>
    <lineage>
        <taxon>Bacteria</taxon>
        <taxon>Bacillati</taxon>
        <taxon>Bacillota</taxon>
        <taxon>Tissierellia</taxon>
        <taxon>Dethiosulfatibacter</taxon>
    </lineage>
</organism>
<dbReference type="Proteomes" id="UP000184052">
    <property type="component" value="Unassembled WGS sequence"/>
</dbReference>
<dbReference type="PROSITE" id="PS00198">
    <property type="entry name" value="4FE4S_FER_1"/>
    <property type="match status" value="2"/>
</dbReference>
<keyword evidence="1" id="KW-0479">Metal-binding</keyword>
<feature type="domain" description="4Fe-4S ferredoxin-type" evidence="4">
    <location>
        <begin position="37"/>
        <end position="65"/>
    </location>
</feature>
<dbReference type="InterPro" id="IPR017896">
    <property type="entry name" value="4Fe4S_Fe-S-bd"/>
</dbReference>
<proteinExistence type="predicted"/>
<gene>
    <name evidence="5" type="ORF">SAMN02745751_02493</name>
</gene>
<keyword evidence="3" id="KW-0411">Iron-sulfur</keyword>
<sequence length="65" mass="7022">MALKLSVDRCKGCGYCVISCPKNAVSFDGELNKEGYQFVSVDDSACIECGICYSVCPDIVFELGK</sequence>
<dbReference type="Gene3D" id="3.30.70.20">
    <property type="match status" value="2"/>
</dbReference>
<evidence type="ECO:0000313" key="5">
    <source>
        <dbReference type="EMBL" id="SHJ40612.1"/>
    </source>
</evidence>
<dbReference type="SUPFAM" id="SSF54862">
    <property type="entry name" value="4Fe-4S ferredoxins"/>
    <property type="match status" value="1"/>
</dbReference>
<dbReference type="PANTHER" id="PTHR43122:SF1">
    <property type="entry name" value="IRON-SULFUR-BINDING PROTEIN"/>
    <property type="match status" value="1"/>
</dbReference>
<feature type="domain" description="4Fe-4S ferredoxin-type" evidence="4">
    <location>
        <begin position="1"/>
        <end position="30"/>
    </location>
</feature>
<dbReference type="PROSITE" id="PS51379">
    <property type="entry name" value="4FE4S_FER_2"/>
    <property type="match status" value="2"/>
</dbReference>
<protein>
    <submittedName>
        <fullName evidence="5">2-oxoglutarate ferredoxin oxidoreductase subunit delta</fullName>
    </submittedName>
</protein>
<dbReference type="EMBL" id="FQZL01000019">
    <property type="protein sequence ID" value="SHJ40612.1"/>
    <property type="molecule type" value="Genomic_DNA"/>
</dbReference>
<dbReference type="OrthoDB" id="9795268at2"/>
<keyword evidence="2" id="KW-0408">Iron</keyword>
<dbReference type="GO" id="GO:0046872">
    <property type="term" value="F:metal ion binding"/>
    <property type="evidence" value="ECO:0007669"/>
    <property type="project" value="UniProtKB-KW"/>
</dbReference>
<keyword evidence="6" id="KW-1185">Reference proteome</keyword>
<dbReference type="RefSeq" id="WP_073049907.1">
    <property type="nucleotide sequence ID" value="NZ_FQZL01000019.1"/>
</dbReference>
<dbReference type="STRING" id="1121476.SAMN02745751_02493"/>
<accession>A0A1M6J1T4</accession>
<dbReference type="AlphaFoldDB" id="A0A1M6J1T4"/>
<evidence type="ECO:0000313" key="6">
    <source>
        <dbReference type="Proteomes" id="UP000184052"/>
    </source>
</evidence>
<reference evidence="5 6" key="1">
    <citation type="submission" date="2016-11" db="EMBL/GenBank/DDBJ databases">
        <authorList>
            <person name="Jaros S."/>
            <person name="Januszkiewicz K."/>
            <person name="Wedrychowicz H."/>
        </authorList>
    </citation>
    <scope>NUCLEOTIDE SEQUENCE [LARGE SCALE GENOMIC DNA]</scope>
    <source>
        <strain evidence="5 6">DSM 17477</strain>
    </source>
</reference>
<name>A0A1M6J1T4_9FIRM</name>